<reference evidence="1 2" key="1">
    <citation type="journal article" date="2022" name="Hortic Res">
        <title>A haplotype resolved chromosomal level avocado genome allows analysis of novel avocado genes.</title>
        <authorList>
            <person name="Nath O."/>
            <person name="Fletcher S.J."/>
            <person name="Hayward A."/>
            <person name="Shaw L.M."/>
            <person name="Masouleh A.K."/>
            <person name="Furtado A."/>
            <person name="Henry R.J."/>
            <person name="Mitter N."/>
        </authorList>
    </citation>
    <scope>NUCLEOTIDE SEQUENCE [LARGE SCALE GENOMIC DNA]</scope>
    <source>
        <strain evidence="2">cv. Hass</strain>
    </source>
</reference>
<dbReference type="Proteomes" id="UP001234297">
    <property type="component" value="Chromosome 5"/>
</dbReference>
<evidence type="ECO:0000313" key="2">
    <source>
        <dbReference type="Proteomes" id="UP001234297"/>
    </source>
</evidence>
<protein>
    <submittedName>
        <fullName evidence="1">Uncharacterized protein</fullName>
    </submittedName>
</protein>
<evidence type="ECO:0000313" key="1">
    <source>
        <dbReference type="EMBL" id="KAJ8641581.1"/>
    </source>
</evidence>
<name>A0ACC2M7G7_PERAE</name>
<organism evidence="1 2">
    <name type="scientific">Persea americana</name>
    <name type="common">Avocado</name>
    <dbReference type="NCBI Taxonomy" id="3435"/>
    <lineage>
        <taxon>Eukaryota</taxon>
        <taxon>Viridiplantae</taxon>
        <taxon>Streptophyta</taxon>
        <taxon>Embryophyta</taxon>
        <taxon>Tracheophyta</taxon>
        <taxon>Spermatophyta</taxon>
        <taxon>Magnoliopsida</taxon>
        <taxon>Magnoliidae</taxon>
        <taxon>Laurales</taxon>
        <taxon>Lauraceae</taxon>
        <taxon>Persea</taxon>
    </lineage>
</organism>
<keyword evidence="2" id="KW-1185">Reference proteome</keyword>
<proteinExistence type="predicted"/>
<accession>A0ACC2M7G7</accession>
<comment type="caution">
    <text evidence="1">The sequence shown here is derived from an EMBL/GenBank/DDBJ whole genome shotgun (WGS) entry which is preliminary data.</text>
</comment>
<dbReference type="EMBL" id="CM056813">
    <property type="protein sequence ID" value="KAJ8641581.1"/>
    <property type="molecule type" value="Genomic_DNA"/>
</dbReference>
<sequence length="230" mass="25265">MAYNQKSNPTWSYPHRSTATVYNHPAPQTDPLDPPRAFSLKRAVLAAIVSVIFIGLVIGLIYVIFTLSRPDLGPGFSVSSASVSRFNLSSTHQLTADWDIVFSIPKSGDDQCVYYDTCDATVYYGSTLLAKTTLSPFSQCDENEMQVTVHLAALSSDVKDKDAPGLAANRALGSIEFRVRLLFSSVIWIDGWSRTRPQRLKVWCRHVPVEFSSPNTTGSLSAAPKECNVS</sequence>
<gene>
    <name evidence="1" type="ORF">MRB53_018275</name>
</gene>